<evidence type="ECO:0000313" key="4">
    <source>
        <dbReference type="Proteomes" id="UP001164439"/>
    </source>
</evidence>
<protein>
    <recommendedName>
        <fullName evidence="5">Serine/arginine repetitive matrix protein 2</fullName>
    </recommendedName>
</protein>
<evidence type="ECO:0000256" key="1">
    <source>
        <dbReference type="SAM" id="MobiDB-lite"/>
    </source>
</evidence>
<keyword evidence="2" id="KW-1133">Transmembrane helix</keyword>
<keyword evidence="2" id="KW-0472">Membrane</keyword>
<feature type="transmembrane region" description="Helical" evidence="2">
    <location>
        <begin position="55"/>
        <end position="77"/>
    </location>
</feature>
<proteinExistence type="predicted"/>
<organism evidence="3 4">
    <name type="scientific">Streptomyces cinnabarinus</name>
    <dbReference type="NCBI Taxonomy" id="67287"/>
    <lineage>
        <taxon>Bacteria</taxon>
        <taxon>Bacillati</taxon>
        <taxon>Actinomycetota</taxon>
        <taxon>Actinomycetes</taxon>
        <taxon>Kitasatosporales</taxon>
        <taxon>Streptomycetaceae</taxon>
        <taxon>Streptomyces</taxon>
    </lineage>
</organism>
<dbReference type="Proteomes" id="UP001164439">
    <property type="component" value="Chromosome"/>
</dbReference>
<accession>A0ABY7KGF7</accession>
<name>A0ABY7KGF7_9ACTN</name>
<evidence type="ECO:0008006" key="5">
    <source>
        <dbReference type="Google" id="ProtNLM"/>
    </source>
</evidence>
<feature type="compositionally biased region" description="Low complexity" evidence="1">
    <location>
        <begin position="92"/>
        <end position="113"/>
    </location>
</feature>
<gene>
    <name evidence="3" type="ORF">STRCI_004981</name>
</gene>
<keyword evidence="4" id="KW-1185">Reference proteome</keyword>
<feature type="region of interest" description="Disordered" evidence="1">
    <location>
        <begin position="1"/>
        <end position="49"/>
    </location>
</feature>
<dbReference type="RefSeq" id="WP_269661172.1">
    <property type="nucleotide sequence ID" value="NZ_CP114413.1"/>
</dbReference>
<keyword evidence="2" id="KW-0812">Transmembrane</keyword>
<feature type="region of interest" description="Disordered" evidence="1">
    <location>
        <begin position="91"/>
        <end position="115"/>
    </location>
</feature>
<evidence type="ECO:0000313" key="3">
    <source>
        <dbReference type="EMBL" id="WAZ23627.1"/>
    </source>
</evidence>
<reference evidence="3" key="1">
    <citation type="submission" date="2022-12" db="EMBL/GenBank/DDBJ databases">
        <authorList>
            <person name="Ruckert C."/>
            <person name="Busche T."/>
            <person name="Kalinowski J."/>
            <person name="Wittmann C."/>
        </authorList>
    </citation>
    <scope>NUCLEOTIDE SEQUENCE</scope>
    <source>
        <strain evidence="3">DSM 40467</strain>
    </source>
</reference>
<sequence>MSGWGHEPSEERGRAPWSARQPDGTVPPWSTAETQTYGGHRPAPAPPRAPRPRRLVLALLAAVVLGVGAGAGVWVLIREDDSGGAAGAIEVTATTSPPSGTSTSPSAGMSTAPGYRRAQDPVGFTLLVPEEWIRRQKAGEEAPVVFYDAPDDGRQLQIFRVAEPTVEESLAQAENAPGYGFASRPGYRALARDSGSGFEELTYRYDDEDKGPRLVVDHRFEAADGTPYAIRASGPEELAPERIRAPLTTALTSFCPAAGACG</sequence>
<dbReference type="EMBL" id="CP114413">
    <property type="protein sequence ID" value="WAZ23627.1"/>
    <property type="molecule type" value="Genomic_DNA"/>
</dbReference>
<evidence type="ECO:0000256" key="2">
    <source>
        <dbReference type="SAM" id="Phobius"/>
    </source>
</evidence>